<dbReference type="AlphaFoldDB" id="A0A545UX82"/>
<evidence type="ECO:0000313" key="1">
    <source>
        <dbReference type="EMBL" id="TQV94070.1"/>
    </source>
</evidence>
<proteinExistence type="predicted"/>
<accession>A0A545UX82</accession>
<evidence type="ECO:0000313" key="2">
    <source>
        <dbReference type="Proteomes" id="UP000315783"/>
    </source>
</evidence>
<dbReference type="Proteomes" id="UP000315783">
    <property type="component" value="Unassembled WGS sequence"/>
</dbReference>
<reference evidence="1 2" key="1">
    <citation type="journal article" date="2019" name="Appl. Microbiol. Biotechnol.">
        <title>Genome sequence of Isaria javanica and comparative genome analysis insights into family S53 peptidase evolution in fungal entomopathogens.</title>
        <authorList>
            <person name="Lin R."/>
            <person name="Zhang X."/>
            <person name="Xin B."/>
            <person name="Zou M."/>
            <person name="Gao Y."/>
            <person name="Qin F."/>
            <person name="Hu Q."/>
            <person name="Xie B."/>
            <person name="Cheng X."/>
        </authorList>
    </citation>
    <scope>NUCLEOTIDE SEQUENCE [LARGE SCALE GENOMIC DNA]</scope>
    <source>
        <strain evidence="1 2">IJ1G</strain>
    </source>
</reference>
<organism evidence="1 2">
    <name type="scientific">Cordyceps javanica</name>
    <dbReference type="NCBI Taxonomy" id="43265"/>
    <lineage>
        <taxon>Eukaryota</taxon>
        <taxon>Fungi</taxon>
        <taxon>Dikarya</taxon>
        <taxon>Ascomycota</taxon>
        <taxon>Pezizomycotina</taxon>
        <taxon>Sordariomycetes</taxon>
        <taxon>Hypocreomycetidae</taxon>
        <taxon>Hypocreales</taxon>
        <taxon>Cordycipitaceae</taxon>
        <taxon>Cordyceps</taxon>
    </lineage>
</organism>
<keyword evidence="2" id="KW-1185">Reference proteome</keyword>
<protein>
    <submittedName>
        <fullName evidence="1">Uncharacterized protein</fullName>
    </submittedName>
</protein>
<gene>
    <name evidence="1" type="ORF">IF1G_06949</name>
</gene>
<name>A0A545UX82_9HYPO</name>
<sequence length="259" mass="29165">MGPIIFDKTNDLSFRENLQSAGIASPACSTRRGRWCRVLGLNLQRPAFLTIFWGNAPVNGARKRSPLHSTGPQDRWWIRGKWMFLPLNTLHVGGLPGLPQSLQWAVLDLSGDSYFSRSLYCGGLAFWDLRFSDLAFSSYVWPMEHSKRNRVRRRASRDYFLTISRSLFDQWRGKASKKRRKLSSARSQELRSWGHSFSGGAPHCSGSMFFKVALEATSTGKLARKVQALSRTSPFSLIGGHISGRAVIMGPKQMRSVLI</sequence>
<dbReference type="EMBL" id="SPUK01000010">
    <property type="protein sequence ID" value="TQV94070.1"/>
    <property type="molecule type" value="Genomic_DNA"/>
</dbReference>
<comment type="caution">
    <text evidence="1">The sequence shown here is derived from an EMBL/GenBank/DDBJ whole genome shotgun (WGS) entry which is preliminary data.</text>
</comment>